<organism evidence="2 3">
    <name type="scientific">Bradyrhizobium zhengyangense</name>
    <dbReference type="NCBI Taxonomy" id="2911009"/>
    <lineage>
        <taxon>Bacteria</taxon>
        <taxon>Pseudomonadati</taxon>
        <taxon>Pseudomonadota</taxon>
        <taxon>Alphaproteobacteria</taxon>
        <taxon>Hyphomicrobiales</taxon>
        <taxon>Nitrobacteraceae</taxon>
        <taxon>Bradyrhizobium</taxon>
    </lineage>
</organism>
<reference evidence="2" key="1">
    <citation type="submission" date="2022-01" db="EMBL/GenBank/DDBJ databases">
        <title>Genome sequnece data of strain Bradyrhizobium sp. nov.</title>
        <authorList>
            <person name="Zhang J."/>
        </authorList>
    </citation>
    <scope>NUCLEOTIDE SEQUENCE</scope>
    <source>
        <strain evidence="2">WYCCWR 12774</strain>
    </source>
</reference>
<feature type="region of interest" description="Disordered" evidence="1">
    <location>
        <begin position="35"/>
        <end position="63"/>
    </location>
</feature>
<evidence type="ECO:0000313" key="3">
    <source>
        <dbReference type="Proteomes" id="UP001139012"/>
    </source>
</evidence>
<comment type="caution">
    <text evidence="2">The sequence shown here is derived from an EMBL/GenBank/DDBJ whole genome shotgun (WGS) entry which is preliminary data.</text>
</comment>
<keyword evidence="3" id="KW-1185">Reference proteome</keyword>
<gene>
    <name evidence="2" type="ORF">L6637_40070</name>
</gene>
<dbReference type="RefSeq" id="WP_237874203.1">
    <property type="nucleotide sequence ID" value="NZ_JAKLUA010000033.1"/>
</dbReference>
<accession>A0ABS9M262</accession>
<evidence type="ECO:0000256" key="1">
    <source>
        <dbReference type="SAM" id="MobiDB-lite"/>
    </source>
</evidence>
<name>A0ABS9M262_9BRAD</name>
<evidence type="ECO:0000313" key="2">
    <source>
        <dbReference type="EMBL" id="MCG2673114.1"/>
    </source>
</evidence>
<sequence length="87" mass="10215">MSKQDWFVLFFSLAKLNGGWRERFRTGGRLWLARTNNEQDKQNVKQNPNSQNREDDPHPKPPEIKEEYRFKANLPELGRQGAQIFGG</sequence>
<protein>
    <submittedName>
        <fullName evidence="2">Uncharacterized protein</fullName>
    </submittedName>
</protein>
<dbReference type="EMBL" id="JAKLUA010000033">
    <property type="protein sequence ID" value="MCG2673114.1"/>
    <property type="molecule type" value="Genomic_DNA"/>
</dbReference>
<proteinExistence type="predicted"/>
<feature type="compositionally biased region" description="Basic and acidic residues" evidence="1">
    <location>
        <begin position="52"/>
        <end position="63"/>
    </location>
</feature>
<dbReference type="Proteomes" id="UP001139012">
    <property type="component" value="Unassembled WGS sequence"/>
</dbReference>